<sequence>MEADSQEFRVGARLNSTSSTSGDEGEKLTRTDFMSMVKSLEIQNRIAYEEEISGLRTRVEQLQKREWELERKFLRFCDLKEQESVLMELKNILLLETLSAQFWKRTFFHGGREQKGRKYSYGTFKSSGAGQDKLLREKDSQIVAKDAEIRRNGEDLQGRSNVIKKLEDQLKNSISHRSIAGSENELSMKLETAEESLSAISKTEEEGITREEYNKLANDYEQVQKERAEELKELIYLRWCNACLTYELKRYQPLQEYIEGSKDHLEQEIEEGGENVGFRIEQQLDGPDMVEPSLGVTKGGPVWLQEGEIA</sequence>
<dbReference type="GO" id="GO:0055028">
    <property type="term" value="C:cortical microtubule"/>
    <property type="evidence" value="ECO:0007669"/>
    <property type="project" value="TreeGrafter"/>
</dbReference>
<dbReference type="GO" id="GO:0072699">
    <property type="term" value="P:protein localization to cortical microtubule cytoskeleton"/>
    <property type="evidence" value="ECO:0007669"/>
    <property type="project" value="TreeGrafter"/>
</dbReference>
<proteinExistence type="predicted"/>
<comment type="caution">
    <text evidence="4">The sequence shown here is derived from an EMBL/GenBank/DDBJ whole genome shotgun (WGS) entry which is preliminary data.</text>
</comment>
<organism evidence="4 5">
    <name type="scientific">Hibiscus syriacus</name>
    <name type="common">Rose of Sharon</name>
    <dbReference type="NCBI Taxonomy" id="106335"/>
    <lineage>
        <taxon>Eukaryota</taxon>
        <taxon>Viridiplantae</taxon>
        <taxon>Streptophyta</taxon>
        <taxon>Embryophyta</taxon>
        <taxon>Tracheophyta</taxon>
        <taxon>Spermatophyta</taxon>
        <taxon>Magnoliopsida</taxon>
        <taxon>eudicotyledons</taxon>
        <taxon>Gunneridae</taxon>
        <taxon>Pentapetalae</taxon>
        <taxon>rosids</taxon>
        <taxon>malvids</taxon>
        <taxon>Malvales</taxon>
        <taxon>Malvaceae</taxon>
        <taxon>Malvoideae</taxon>
        <taxon>Hibiscus</taxon>
    </lineage>
</organism>
<protein>
    <submittedName>
        <fullName evidence="4">L-O-methylthreonine resistant 1 isoform 1</fullName>
    </submittedName>
</protein>
<dbReference type="Proteomes" id="UP000436088">
    <property type="component" value="Unassembled WGS sequence"/>
</dbReference>
<keyword evidence="5" id="KW-1185">Reference proteome</keyword>
<evidence type="ECO:0000313" key="5">
    <source>
        <dbReference type="Proteomes" id="UP000436088"/>
    </source>
</evidence>
<evidence type="ECO:0000313" key="4">
    <source>
        <dbReference type="EMBL" id="KAE8666271.1"/>
    </source>
</evidence>
<evidence type="ECO:0000256" key="1">
    <source>
        <dbReference type="ARBA" id="ARBA00023054"/>
    </source>
</evidence>
<dbReference type="PANTHER" id="PTHR31342">
    <property type="entry name" value="PROTEIN CHUP1, CHLOROPLASTIC"/>
    <property type="match status" value="1"/>
</dbReference>
<gene>
    <name evidence="4" type="ORF">F3Y22_tig00112503pilonHSYRG00215</name>
</gene>
<dbReference type="PANTHER" id="PTHR31342:SF10">
    <property type="entry name" value="CHUP1-LIKE PROTEIN"/>
    <property type="match status" value="1"/>
</dbReference>
<name>A0A6A2WXT9_HIBSY</name>
<feature type="coiled-coil region" evidence="2">
    <location>
        <begin position="45"/>
        <end position="72"/>
    </location>
</feature>
<evidence type="ECO:0000256" key="2">
    <source>
        <dbReference type="SAM" id="Coils"/>
    </source>
</evidence>
<feature type="region of interest" description="Disordered" evidence="3">
    <location>
        <begin position="1"/>
        <end position="27"/>
    </location>
</feature>
<keyword evidence="1 2" id="KW-0175">Coiled coil</keyword>
<reference evidence="4" key="1">
    <citation type="submission" date="2019-09" db="EMBL/GenBank/DDBJ databases">
        <title>Draft genome information of white flower Hibiscus syriacus.</title>
        <authorList>
            <person name="Kim Y.-M."/>
        </authorList>
    </citation>
    <scope>NUCLEOTIDE SEQUENCE [LARGE SCALE GENOMIC DNA]</scope>
    <source>
        <strain evidence="4">YM2019G1</strain>
    </source>
</reference>
<dbReference type="EMBL" id="VEPZ02001598">
    <property type="protein sequence ID" value="KAE8666271.1"/>
    <property type="molecule type" value="Genomic_DNA"/>
</dbReference>
<accession>A0A6A2WXT9</accession>
<dbReference type="AlphaFoldDB" id="A0A6A2WXT9"/>
<evidence type="ECO:0000256" key="3">
    <source>
        <dbReference type="SAM" id="MobiDB-lite"/>
    </source>
</evidence>
<dbReference type="InterPro" id="IPR040265">
    <property type="entry name" value="CHUP1/IPGA1-like"/>
</dbReference>